<evidence type="ECO:0000313" key="1">
    <source>
        <dbReference type="EMBL" id="MBZ5487835.1"/>
    </source>
</evidence>
<gene>
    <name evidence="1" type="ORF">HW452_09885</name>
</gene>
<comment type="caution">
    <text evidence="1">The sequence shown here is derived from an EMBL/GenBank/DDBJ whole genome shotgun (WGS) entry which is preliminary data.</text>
</comment>
<name>A0ACC5VUB6_9GAMM</name>
<keyword evidence="2" id="KW-1185">Reference proteome</keyword>
<sequence length="203" mass="22091">MPLKAIAINCTLKASPADSSCGRLIDETLEELKRHGVAGRQIRAADFNIKPGVTSDEGAGDDWPEIRKQVLEADILILGSPVWLGHQSSICQRVLERLDAFLEETDDQGRMVSYGRVAGVVAVGNEDGAHHIIAELYQGLNDVGFTIPANACTYWVGEAMQSVDLKDLDETPESTRSATQVLALNCVHLAKLLKQHQYPGQTN</sequence>
<reference evidence="1" key="1">
    <citation type="submission" date="2020-06" db="EMBL/GenBank/DDBJ databases">
        <title>Whole Genome Sequence of Halomonas aquamarina MB598.</title>
        <authorList>
            <person name="Pervaiz M."/>
            <person name="Fariq A."/>
            <person name="Yasmin A."/>
            <person name="Welch M."/>
        </authorList>
    </citation>
    <scope>NUCLEOTIDE SEQUENCE</scope>
    <source>
        <strain evidence="1">MB598</strain>
    </source>
</reference>
<protein>
    <submittedName>
        <fullName evidence="1">Flavodoxin family protein</fullName>
    </submittedName>
</protein>
<dbReference type="Proteomes" id="UP001319846">
    <property type="component" value="Unassembled WGS sequence"/>
</dbReference>
<evidence type="ECO:0000313" key="2">
    <source>
        <dbReference type="Proteomes" id="UP001319846"/>
    </source>
</evidence>
<accession>A0ACC5VUB6</accession>
<dbReference type="EMBL" id="JABYQT010000005">
    <property type="protein sequence ID" value="MBZ5487835.1"/>
    <property type="molecule type" value="Genomic_DNA"/>
</dbReference>
<organism evidence="1 2">
    <name type="scientific">Vreelandella aquamarina</name>
    <dbReference type="NCBI Taxonomy" id="77097"/>
    <lineage>
        <taxon>Bacteria</taxon>
        <taxon>Pseudomonadati</taxon>
        <taxon>Pseudomonadota</taxon>
        <taxon>Gammaproteobacteria</taxon>
        <taxon>Oceanospirillales</taxon>
        <taxon>Halomonadaceae</taxon>
        <taxon>Vreelandella</taxon>
    </lineage>
</organism>
<proteinExistence type="predicted"/>